<evidence type="ECO:0000256" key="8">
    <source>
        <dbReference type="ARBA" id="ARBA00023136"/>
    </source>
</evidence>
<reference evidence="12" key="2">
    <citation type="submission" date="2020-09" db="EMBL/GenBank/DDBJ databases">
        <authorList>
            <person name="Sun Q."/>
            <person name="Kim S."/>
        </authorList>
    </citation>
    <scope>NUCLEOTIDE SEQUENCE</scope>
    <source>
        <strain evidence="12">KCTC 22169</strain>
    </source>
</reference>
<evidence type="ECO:0000256" key="3">
    <source>
        <dbReference type="ARBA" id="ARBA00022670"/>
    </source>
</evidence>
<dbReference type="Pfam" id="PF01252">
    <property type="entry name" value="Peptidase_A8"/>
    <property type="match status" value="1"/>
</dbReference>
<comment type="similarity">
    <text evidence="1 9 11">Belongs to the peptidase A8 family.</text>
</comment>
<evidence type="ECO:0000256" key="1">
    <source>
        <dbReference type="ARBA" id="ARBA00006139"/>
    </source>
</evidence>
<keyword evidence="13" id="KW-1185">Reference proteome</keyword>
<keyword evidence="2 9" id="KW-1003">Cell membrane</keyword>
<keyword evidence="6 9" id="KW-0378">Hydrolase</keyword>
<keyword evidence="7 9" id="KW-1133">Transmembrane helix</keyword>
<dbReference type="EMBL" id="BMXR01000005">
    <property type="protein sequence ID" value="GGX55187.1"/>
    <property type="molecule type" value="Genomic_DNA"/>
</dbReference>
<dbReference type="GO" id="GO:0005886">
    <property type="term" value="C:plasma membrane"/>
    <property type="evidence" value="ECO:0007669"/>
    <property type="project" value="UniProtKB-SubCell"/>
</dbReference>
<evidence type="ECO:0000256" key="6">
    <source>
        <dbReference type="ARBA" id="ARBA00022801"/>
    </source>
</evidence>
<dbReference type="GO" id="GO:0004190">
    <property type="term" value="F:aspartic-type endopeptidase activity"/>
    <property type="evidence" value="ECO:0007669"/>
    <property type="project" value="UniProtKB-UniRule"/>
</dbReference>
<dbReference type="PRINTS" id="PR00781">
    <property type="entry name" value="LIPOSIGPTASE"/>
</dbReference>
<proteinExistence type="inferred from homology"/>
<organism evidence="12 13">
    <name type="scientific">Saccharospirillum salsuginis</name>
    <dbReference type="NCBI Taxonomy" id="418750"/>
    <lineage>
        <taxon>Bacteria</taxon>
        <taxon>Pseudomonadati</taxon>
        <taxon>Pseudomonadota</taxon>
        <taxon>Gammaproteobacteria</taxon>
        <taxon>Oceanospirillales</taxon>
        <taxon>Saccharospirillaceae</taxon>
        <taxon>Saccharospirillum</taxon>
    </lineage>
</organism>
<comment type="subcellular location">
    <subcellularLocation>
        <location evidence="9">Cell membrane</location>
        <topology evidence="9">Multi-pass membrane protein</topology>
    </subcellularLocation>
</comment>
<evidence type="ECO:0000256" key="9">
    <source>
        <dbReference type="HAMAP-Rule" id="MF_00161"/>
    </source>
</evidence>
<feature type="active site" evidence="9">
    <location>
        <position position="123"/>
    </location>
</feature>
<evidence type="ECO:0000313" key="12">
    <source>
        <dbReference type="EMBL" id="GGX55187.1"/>
    </source>
</evidence>
<dbReference type="PANTHER" id="PTHR33695:SF1">
    <property type="entry name" value="LIPOPROTEIN SIGNAL PEPTIDASE"/>
    <property type="match status" value="1"/>
</dbReference>
<dbReference type="NCBIfam" id="TIGR00077">
    <property type="entry name" value="lspA"/>
    <property type="match status" value="1"/>
</dbReference>
<gene>
    <name evidence="9 12" type="primary">lspA</name>
    <name evidence="12" type="ORF">GCM10007392_23520</name>
</gene>
<evidence type="ECO:0000256" key="11">
    <source>
        <dbReference type="RuleBase" id="RU004181"/>
    </source>
</evidence>
<dbReference type="PROSITE" id="PS00855">
    <property type="entry name" value="SPASE_II"/>
    <property type="match status" value="1"/>
</dbReference>
<protein>
    <recommendedName>
        <fullName evidence="9">Lipoprotein signal peptidase</fullName>
        <ecNumber evidence="9">3.4.23.36</ecNumber>
    </recommendedName>
    <alternativeName>
        <fullName evidence="9">Prolipoprotein signal peptidase</fullName>
    </alternativeName>
    <alternativeName>
        <fullName evidence="9">Signal peptidase II</fullName>
        <shortName evidence="9">SPase II</shortName>
    </alternativeName>
</protein>
<comment type="function">
    <text evidence="9 10">This protein specifically catalyzes the removal of signal peptides from prolipoproteins.</text>
</comment>
<keyword evidence="12" id="KW-0449">Lipoprotein</keyword>
<comment type="caution">
    <text evidence="9">Lacks conserved residue(s) required for the propagation of feature annotation.</text>
</comment>
<evidence type="ECO:0000256" key="10">
    <source>
        <dbReference type="RuleBase" id="RU000594"/>
    </source>
</evidence>
<dbReference type="EC" id="3.4.23.36" evidence="9"/>
<evidence type="ECO:0000313" key="13">
    <source>
        <dbReference type="Proteomes" id="UP000626148"/>
    </source>
</evidence>
<comment type="catalytic activity">
    <reaction evidence="9 10">
        <text>Release of signal peptides from bacterial membrane prolipoproteins. Hydrolyzes -Xaa-Yaa-Zaa-|-(S,diacylglyceryl)Cys-, in which Xaa is hydrophobic (preferably Leu), and Yaa (Ala or Ser) and Zaa (Gly or Ala) have small, neutral side chains.</text>
        <dbReference type="EC" id="3.4.23.36"/>
    </reaction>
</comment>
<feature type="transmembrane region" description="Helical" evidence="9">
    <location>
        <begin position="95"/>
        <end position="113"/>
    </location>
</feature>
<dbReference type="Proteomes" id="UP000626148">
    <property type="component" value="Unassembled WGS sequence"/>
</dbReference>
<dbReference type="GO" id="GO:0006508">
    <property type="term" value="P:proteolysis"/>
    <property type="evidence" value="ECO:0007669"/>
    <property type="project" value="UniProtKB-KW"/>
</dbReference>
<comment type="caution">
    <text evidence="12">The sequence shown here is derived from an EMBL/GenBank/DDBJ whole genome shotgun (WGS) entry which is preliminary data.</text>
</comment>
<feature type="active site" evidence="9">
    <location>
        <position position="141"/>
    </location>
</feature>
<evidence type="ECO:0000256" key="5">
    <source>
        <dbReference type="ARBA" id="ARBA00022750"/>
    </source>
</evidence>
<reference evidence="12" key="1">
    <citation type="journal article" date="2014" name="Int. J. Syst. Evol. Microbiol.">
        <title>Complete genome sequence of Corynebacterium casei LMG S-19264T (=DSM 44701T), isolated from a smear-ripened cheese.</title>
        <authorList>
            <consortium name="US DOE Joint Genome Institute (JGI-PGF)"/>
            <person name="Walter F."/>
            <person name="Albersmeier A."/>
            <person name="Kalinowski J."/>
            <person name="Ruckert C."/>
        </authorList>
    </citation>
    <scope>NUCLEOTIDE SEQUENCE</scope>
    <source>
        <strain evidence="12">KCTC 22169</strain>
    </source>
</reference>
<name>A0A918K8R0_9GAMM</name>
<sequence>MKGTDMLRQSRWLLIAVAVVALDLWTKALASDLLNFGQPVRILPVLDFTLLHNRGAAFSFLSSEGGWQRWLFAGIATAVSVVIIVWVLQLKRHERWLAVALSLILGGALGNLYDRLTLGYVVDFIHFHWNYHYFPAFNLADTAITIGAAMMIIDALWLQKRRAEAHSS</sequence>
<feature type="transmembrane region" description="Helical" evidence="9">
    <location>
        <begin position="70"/>
        <end position="88"/>
    </location>
</feature>
<dbReference type="AlphaFoldDB" id="A0A918K8R0"/>
<evidence type="ECO:0000256" key="4">
    <source>
        <dbReference type="ARBA" id="ARBA00022692"/>
    </source>
</evidence>
<dbReference type="InterPro" id="IPR001872">
    <property type="entry name" value="Peptidase_A8"/>
</dbReference>
<keyword evidence="4 9" id="KW-0812">Transmembrane</keyword>
<dbReference type="HAMAP" id="MF_00161">
    <property type="entry name" value="LspA"/>
    <property type="match status" value="1"/>
</dbReference>
<evidence type="ECO:0000256" key="2">
    <source>
        <dbReference type="ARBA" id="ARBA00022475"/>
    </source>
</evidence>
<dbReference type="RefSeq" id="WP_189608767.1">
    <property type="nucleotide sequence ID" value="NZ_BMXR01000005.1"/>
</dbReference>
<keyword evidence="5 9" id="KW-0064">Aspartyl protease</keyword>
<keyword evidence="8 9" id="KW-0472">Membrane</keyword>
<dbReference type="PANTHER" id="PTHR33695">
    <property type="entry name" value="LIPOPROTEIN SIGNAL PEPTIDASE"/>
    <property type="match status" value="1"/>
</dbReference>
<accession>A0A918K8R0</accession>
<keyword evidence="3 9" id="KW-0645">Protease</keyword>
<comment type="pathway">
    <text evidence="9">Protein modification; lipoprotein biosynthesis (signal peptide cleavage).</text>
</comment>
<feature type="transmembrane region" description="Helical" evidence="9">
    <location>
        <begin position="133"/>
        <end position="158"/>
    </location>
</feature>
<evidence type="ECO:0000256" key="7">
    <source>
        <dbReference type="ARBA" id="ARBA00022989"/>
    </source>
</evidence>